<proteinExistence type="inferred from homology"/>
<dbReference type="OrthoDB" id="9807456at2"/>
<dbReference type="Pfam" id="PF01725">
    <property type="entry name" value="Ham1p_like"/>
    <property type="match status" value="1"/>
</dbReference>
<protein>
    <recommendedName>
        <fullName evidence="10">dITP/XTP pyrophosphatase</fullName>
        <ecNumber evidence="10">3.6.1.66</ecNumber>
    </recommendedName>
    <alternativeName>
        <fullName evidence="10">Non-canonical purine NTP pyrophosphatase</fullName>
    </alternativeName>
    <alternativeName>
        <fullName evidence="10">Non-standard purine NTP pyrophosphatase</fullName>
    </alternativeName>
    <alternativeName>
        <fullName evidence="10">Nucleoside-triphosphate diphosphatase</fullName>
    </alternativeName>
    <alternativeName>
        <fullName evidence="10">Nucleoside-triphosphate pyrophosphatase</fullName>
        <shortName evidence="10">NTPase</shortName>
    </alternativeName>
</protein>
<comment type="similarity">
    <text evidence="1 10 11">Belongs to the HAM1 NTPase family.</text>
</comment>
<reference evidence="12 13" key="1">
    <citation type="journal article" date="2010" name="Stand. Genomic Sci.">
        <title>Non-contiguous finished genome sequence of Aminomonas paucivorans type strain (GLU-3).</title>
        <authorList>
            <person name="Pitluck S."/>
            <person name="Yasawong M."/>
            <person name="Held B."/>
            <person name="Lapidus A."/>
            <person name="Nolan M."/>
            <person name="Copeland A."/>
            <person name="Lucas S."/>
            <person name="Del Rio T.G."/>
            <person name="Tice H."/>
            <person name="Cheng J.F."/>
            <person name="Chertkov O."/>
            <person name="Goodwin L."/>
            <person name="Tapia R."/>
            <person name="Han C."/>
            <person name="Liolios K."/>
            <person name="Ivanova N."/>
            <person name="Mavromatis K."/>
            <person name="Ovchinnikova G."/>
            <person name="Pati A."/>
            <person name="Chen A."/>
            <person name="Palaniappan K."/>
            <person name="Land M."/>
            <person name="Hauser L."/>
            <person name="Chang Y.J."/>
            <person name="Jeffries C.D."/>
            <person name="Pukall R."/>
            <person name="Spring S."/>
            <person name="Rohde M."/>
            <person name="Sikorski J."/>
            <person name="Goker M."/>
            <person name="Woyke T."/>
            <person name="Bristow J."/>
            <person name="Eisen J.A."/>
            <person name="Markowitz V."/>
            <person name="Hugenholtz P."/>
            <person name="Kyrpides N.C."/>
            <person name="Klenk H.P."/>
        </authorList>
    </citation>
    <scope>NUCLEOTIDE SEQUENCE [LARGE SCALE GENOMIC DNA]</scope>
    <source>
        <strain evidence="12 13">DSM 12260</strain>
    </source>
</reference>
<dbReference type="eggNOG" id="COG0127">
    <property type="taxonomic scope" value="Bacteria"/>
</dbReference>
<feature type="binding site" evidence="10">
    <location>
        <position position="170"/>
    </location>
    <ligand>
        <name>substrate</name>
    </ligand>
</feature>
<comment type="cofactor">
    <cofactor evidence="10">
        <name>Mg(2+)</name>
        <dbReference type="ChEBI" id="CHEBI:18420"/>
    </cofactor>
    <text evidence="10">Binds 1 Mg(2+) ion per subunit.</text>
</comment>
<dbReference type="Proteomes" id="UP000005096">
    <property type="component" value="Chromosome"/>
</dbReference>
<dbReference type="EC" id="3.6.1.66" evidence="10"/>
<feature type="binding site" evidence="10">
    <location>
        <position position="39"/>
    </location>
    <ligand>
        <name>Mg(2+)</name>
        <dbReference type="ChEBI" id="CHEBI:18420"/>
    </ligand>
</feature>
<dbReference type="GO" id="GO:0046872">
    <property type="term" value="F:metal ion binding"/>
    <property type="evidence" value="ECO:0007669"/>
    <property type="project" value="UniProtKB-KW"/>
</dbReference>
<feature type="binding site" evidence="10">
    <location>
        <position position="68"/>
    </location>
    <ligand>
        <name>Mg(2+)</name>
        <dbReference type="ChEBI" id="CHEBI:18420"/>
    </ligand>
</feature>
<accession>E3CWJ7</accession>
<dbReference type="PANTHER" id="PTHR11067">
    <property type="entry name" value="INOSINE TRIPHOSPHATE PYROPHOSPHATASE/HAM1 PROTEIN"/>
    <property type="match status" value="1"/>
</dbReference>
<evidence type="ECO:0000256" key="7">
    <source>
        <dbReference type="ARBA" id="ARBA00023080"/>
    </source>
</evidence>
<comment type="subunit">
    <text evidence="2 10">Homodimer.</text>
</comment>
<dbReference type="GO" id="GO:0036220">
    <property type="term" value="F:ITP diphosphatase activity"/>
    <property type="evidence" value="ECO:0007669"/>
    <property type="project" value="UniProtKB-UniRule"/>
</dbReference>
<gene>
    <name evidence="12" type="ORF">Apau_1938</name>
</gene>
<dbReference type="GO" id="GO:0036222">
    <property type="term" value="F:XTP diphosphatase activity"/>
    <property type="evidence" value="ECO:0007669"/>
    <property type="project" value="UniProtKB-UniRule"/>
</dbReference>
<dbReference type="AlphaFoldDB" id="E3CWJ7"/>
<evidence type="ECO:0000256" key="4">
    <source>
        <dbReference type="ARBA" id="ARBA00022741"/>
    </source>
</evidence>
<evidence type="ECO:0000256" key="9">
    <source>
        <dbReference type="ARBA" id="ARBA00052017"/>
    </source>
</evidence>
<dbReference type="STRING" id="584708.Apau_1938"/>
<feature type="binding site" evidence="10">
    <location>
        <begin position="147"/>
        <end position="150"/>
    </location>
    <ligand>
        <name>substrate</name>
    </ligand>
</feature>
<evidence type="ECO:0000256" key="3">
    <source>
        <dbReference type="ARBA" id="ARBA00022723"/>
    </source>
</evidence>
<dbReference type="GO" id="GO:0017111">
    <property type="term" value="F:ribonucleoside triphosphate phosphatase activity"/>
    <property type="evidence" value="ECO:0007669"/>
    <property type="project" value="InterPro"/>
</dbReference>
<evidence type="ECO:0000256" key="11">
    <source>
        <dbReference type="RuleBase" id="RU003781"/>
    </source>
</evidence>
<dbReference type="GO" id="GO:0035870">
    <property type="term" value="F:dITP diphosphatase activity"/>
    <property type="evidence" value="ECO:0007669"/>
    <property type="project" value="UniProtKB-UniRule"/>
</dbReference>
<dbReference type="InterPro" id="IPR020922">
    <property type="entry name" value="dITP/XTP_pyrophosphatase"/>
</dbReference>
<dbReference type="HOGENOM" id="CLU_082080_0_1_0"/>
<sequence length="196" mass="21523">MTPLVLLASTNSGKLREWSRLLRGAPLRLALGADLPPVEEDGDSFEANARIKAEAWGHVTDLPVLAEDSGLEVDALEGRPGVFSARMGRDDGERIRWLLDALGSCRRREARFVCTAVLLAPDRRRSWVFTGTCEGTIAREPRGDGGFGYDPVFCPRGEERTFGEMSPEEKERFSHRGAAAKRMVQALPSVVESLLG</sequence>
<dbReference type="PaxDb" id="584708-Apau_1938"/>
<dbReference type="EMBL" id="CM001022">
    <property type="protein sequence ID" value="EFQ24352.1"/>
    <property type="molecule type" value="Genomic_DNA"/>
</dbReference>
<dbReference type="GO" id="GO:0009146">
    <property type="term" value="P:purine nucleoside triphosphate catabolic process"/>
    <property type="evidence" value="ECO:0007669"/>
    <property type="project" value="UniProtKB-UniRule"/>
</dbReference>
<dbReference type="PANTHER" id="PTHR11067:SF9">
    <property type="entry name" value="INOSINE TRIPHOSPHATE PYROPHOSPHATASE"/>
    <property type="match status" value="1"/>
</dbReference>
<organism evidence="12 13">
    <name type="scientific">Aminomonas paucivorans DSM 12260</name>
    <dbReference type="NCBI Taxonomy" id="584708"/>
    <lineage>
        <taxon>Bacteria</taxon>
        <taxon>Thermotogati</taxon>
        <taxon>Synergistota</taxon>
        <taxon>Synergistia</taxon>
        <taxon>Synergistales</taxon>
        <taxon>Synergistaceae</taxon>
        <taxon>Aminomonas</taxon>
    </lineage>
</organism>
<dbReference type="CDD" id="cd00515">
    <property type="entry name" value="HAM1"/>
    <property type="match status" value="1"/>
</dbReference>
<dbReference type="InterPro" id="IPR029001">
    <property type="entry name" value="ITPase-like_fam"/>
</dbReference>
<comment type="catalytic activity">
    <reaction evidence="8 10">
        <text>dITP + H2O = dIMP + diphosphate + H(+)</text>
        <dbReference type="Rhea" id="RHEA:28342"/>
        <dbReference type="ChEBI" id="CHEBI:15377"/>
        <dbReference type="ChEBI" id="CHEBI:15378"/>
        <dbReference type="ChEBI" id="CHEBI:33019"/>
        <dbReference type="ChEBI" id="CHEBI:61194"/>
        <dbReference type="ChEBI" id="CHEBI:61382"/>
        <dbReference type="EC" id="3.6.1.66"/>
    </reaction>
</comment>
<evidence type="ECO:0000256" key="5">
    <source>
        <dbReference type="ARBA" id="ARBA00022801"/>
    </source>
</evidence>
<feature type="binding site" evidence="10">
    <location>
        <begin position="9"/>
        <end position="14"/>
    </location>
    <ligand>
        <name>substrate</name>
    </ligand>
</feature>
<keyword evidence="4 10" id="KW-0547">Nucleotide-binding</keyword>
<evidence type="ECO:0000256" key="1">
    <source>
        <dbReference type="ARBA" id="ARBA00008023"/>
    </source>
</evidence>
<dbReference type="HAMAP" id="MF_01405">
    <property type="entry name" value="Non_canon_purine_NTPase"/>
    <property type="match status" value="1"/>
</dbReference>
<keyword evidence="13" id="KW-1185">Reference proteome</keyword>
<keyword evidence="3 10" id="KW-0479">Metal-binding</keyword>
<keyword evidence="5 10" id="KW-0378">Hydrolase</keyword>
<comment type="function">
    <text evidence="10">Pyrophosphatase that catalyzes the hydrolysis of nucleoside triphosphates to their monophosphate derivatives, with a high preference for the non-canonical purine nucleotides XTP (xanthosine triphosphate), dITP (deoxyinosine triphosphate) and ITP. Seems to function as a house-cleaning enzyme that removes non-canonical purine nucleotides from the nucleotide pool, thus preventing their incorporation into DNA/RNA and avoiding chromosomal lesions.</text>
</comment>
<evidence type="ECO:0000256" key="8">
    <source>
        <dbReference type="ARBA" id="ARBA00051875"/>
    </source>
</evidence>
<dbReference type="NCBIfam" id="TIGR00042">
    <property type="entry name" value="RdgB/HAM1 family non-canonical purine NTP pyrophosphatase"/>
    <property type="match status" value="1"/>
</dbReference>
<evidence type="ECO:0000256" key="6">
    <source>
        <dbReference type="ARBA" id="ARBA00022842"/>
    </source>
</evidence>
<dbReference type="GO" id="GO:0009117">
    <property type="term" value="P:nucleotide metabolic process"/>
    <property type="evidence" value="ECO:0007669"/>
    <property type="project" value="UniProtKB-KW"/>
</dbReference>
<feature type="binding site" evidence="10">
    <location>
        <position position="69"/>
    </location>
    <ligand>
        <name>substrate</name>
    </ligand>
</feature>
<dbReference type="GO" id="GO:0000166">
    <property type="term" value="F:nucleotide binding"/>
    <property type="evidence" value="ECO:0007669"/>
    <property type="project" value="UniProtKB-KW"/>
</dbReference>
<evidence type="ECO:0000256" key="2">
    <source>
        <dbReference type="ARBA" id="ARBA00011738"/>
    </source>
</evidence>
<evidence type="ECO:0000313" key="13">
    <source>
        <dbReference type="Proteomes" id="UP000005096"/>
    </source>
</evidence>
<comment type="catalytic activity">
    <reaction evidence="10">
        <text>ITP + H2O = IMP + diphosphate + H(+)</text>
        <dbReference type="Rhea" id="RHEA:29399"/>
        <dbReference type="ChEBI" id="CHEBI:15377"/>
        <dbReference type="ChEBI" id="CHEBI:15378"/>
        <dbReference type="ChEBI" id="CHEBI:33019"/>
        <dbReference type="ChEBI" id="CHEBI:58053"/>
        <dbReference type="ChEBI" id="CHEBI:61402"/>
        <dbReference type="EC" id="3.6.1.66"/>
    </reaction>
</comment>
<keyword evidence="6 10" id="KW-0460">Magnesium</keyword>
<dbReference type="Gene3D" id="3.90.950.10">
    <property type="match status" value="1"/>
</dbReference>
<feature type="binding site" evidence="10">
    <location>
        <begin position="175"/>
        <end position="176"/>
    </location>
    <ligand>
        <name>substrate</name>
    </ligand>
</feature>
<evidence type="ECO:0000313" key="12">
    <source>
        <dbReference type="EMBL" id="EFQ24352.1"/>
    </source>
</evidence>
<comment type="catalytic activity">
    <reaction evidence="9 10">
        <text>XTP + H2O = XMP + diphosphate + H(+)</text>
        <dbReference type="Rhea" id="RHEA:28610"/>
        <dbReference type="ChEBI" id="CHEBI:15377"/>
        <dbReference type="ChEBI" id="CHEBI:15378"/>
        <dbReference type="ChEBI" id="CHEBI:33019"/>
        <dbReference type="ChEBI" id="CHEBI:57464"/>
        <dbReference type="ChEBI" id="CHEBI:61314"/>
        <dbReference type="EC" id="3.6.1.66"/>
    </reaction>
</comment>
<name>E3CWJ7_9BACT</name>
<keyword evidence="7 10" id="KW-0546">Nucleotide metabolism</keyword>
<dbReference type="InterPro" id="IPR002637">
    <property type="entry name" value="RdgB/HAM1"/>
</dbReference>
<dbReference type="FunFam" id="3.90.950.10:FF:000001">
    <property type="entry name" value="dITP/XTP pyrophosphatase"/>
    <property type="match status" value="1"/>
</dbReference>
<evidence type="ECO:0000256" key="10">
    <source>
        <dbReference type="HAMAP-Rule" id="MF_01405"/>
    </source>
</evidence>
<feature type="active site" description="Proton acceptor" evidence="10">
    <location>
        <position position="68"/>
    </location>
</feature>
<dbReference type="SUPFAM" id="SSF52972">
    <property type="entry name" value="ITPase-like"/>
    <property type="match status" value="1"/>
</dbReference>
<dbReference type="RefSeq" id="WP_006301587.1">
    <property type="nucleotide sequence ID" value="NZ_CM001022.1"/>
</dbReference>
<dbReference type="GO" id="GO:0005829">
    <property type="term" value="C:cytosol"/>
    <property type="evidence" value="ECO:0007669"/>
    <property type="project" value="TreeGrafter"/>
</dbReference>